<evidence type="ECO:0000256" key="1">
    <source>
        <dbReference type="SAM" id="Phobius"/>
    </source>
</evidence>
<dbReference type="GeneID" id="82934452"/>
<dbReference type="AlphaFoldDB" id="A0A0R1U4C0"/>
<dbReference type="InterPro" id="IPR035919">
    <property type="entry name" value="EAL_sf"/>
</dbReference>
<dbReference type="EMBL" id="AZFK01000086">
    <property type="protein sequence ID" value="KRL87886.1"/>
    <property type="molecule type" value="Genomic_DNA"/>
</dbReference>
<accession>A0A0R1U4C0</accession>
<gene>
    <name evidence="3" type="ORF">FC43_GL000788</name>
</gene>
<feature type="transmembrane region" description="Helical" evidence="1">
    <location>
        <begin position="12"/>
        <end position="30"/>
    </location>
</feature>
<dbReference type="PATRIC" id="fig|1423760.3.peg.810"/>
<evidence type="ECO:0000259" key="2">
    <source>
        <dbReference type="Pfam" id="PF00563"/>
    </source>
</evidence>
<sequence length="269" mass="31175">MTELAWELFKIWLLLTLLALSCCGVGWWYYRQRQGIDIGDDHNVQYRYHVQAIYDQAQTMVGYELLLRSFDQSSQRWQLPQRVATFPLTQMVAQLQRLQACLKPTVKIIALNLTVAQVADFRALQFVQWSQSIIGPQRQLVLEIDAVAIHVLTPWQKWRFKRQLQRLKMSGVAISIEDIDATKRTYQSLRPLLTEVDYLKFAAGAFKKSADHWLDLTLGDWQRHAKRLGVTLVLAKVQDGTQDTLAQRLQIPYRQGYWYSAPQAPLGTL</sequence>
<comment type="caution">
    <text evidence="3">The sequence shown here is derived from an EMBL/GenBank/DDBJ whole genome shotgun (WGS) entry which is preliminary data.</text>
</comment>
<evidence type="ECO:0000313" key="4">
    <source>
        <dbReference type="Proteomes" id="UP000050816"/>
    </source>
</evidence>
<dbReference type="Proteomes" id="UP000050816">
    <property type="component" value="Unassembled WGS sequence"/>
</dbReference>
<dbReference type="Pfam" id="PF00563">
    <property type="entry name" value="EAL"/>
    <property type="match status" value="1"/>
</dbReference>
<dbReference type="SUPFAM" id="SSF141868">
    <property type="entry name" value="EAL domain-like"/>
    <property type="match status" value="1"/>
</dbReference>
<keyword evidence="1" id="KW-1133">Transmembrane helix</keyword>
<dbReference type="RefSeq" id="WP_019206732.1">
    <property type="nucleotide sequence ID" value="NZ_AZFK01000086.1"/>
</dbReference>
<keyword evidence="1" id="KW-0812">Transmembrane</keyword>
<feature type="domain" description="EAL" evidence="2">
    <location>
        <begin position="74"/>
        <end position="262"/>
    </location>
</feature>
<dbReference type="InterPro" id="IPR001633">
    <property type="entry name" value="EAL_dom"/>
</dbReference>
<protein>
    <recommendedName>
        <fullName evidence="2">EAL domain-containing protein</fullName>
    </recommendedName>
</protein>
<proteinExistence type="predicted"/>
<name>A0A0R1U4C0_9LACO</name>
<keyword evidence="1" id="KW-0472">Membrane</keyword>
<organism evidence="3 4">
    <name type="scientific">Limosilactobacillus ingluviei DSM 15946</name>
    <dbReference type="NCBI Taxonomy" id="1423760"/>
    <lineage>
        <taxon>Bacteria</taxon>
        <taxon>Bacillati</taxon>
        <taxon>Bacillota</taxon>
        <taxon>Bacilli</taxon>
        <taxon>Lactobacillales</taxon>
        <taxon>Lactobacillaceae</taxon>
        <taxon>Limosilactobacillus</taxon>
    </lineage>
</organism>
<reference evidence="3 4" key="1">
    <citation type="journal article" date="2015" name="Genome Announc.">
        <title>Expanding the biotechnology potential of lactobacilli through comparative genomics of 213 strains and associated genera.</title>
        <authorList>
            <person name="Sun Z."/>
            <person name="Harris H.M."/>
            <person name="McCann A."/>
            <person name="Guo C."/>
            <person name="Argimon S."/>
            <person name="Zhang W."/>
            <person name="Yang X."/>
            <person name="Jeffery I.B."/>
            <person name="Cooney J.C."/>
            <person name="Kagawa T.F."/>
            <person name="Liu W."/>
            <person name="Song Y."/>
            <person name="Salvetti E."/>
            <person name="Wrobel A."/>
            <person name="Rasinkangas P."/>
            <person name="Parkhill J."/>
            <person name="Rea M.C."/>
            <person name="O'Sullivan O."/>
            <person name="Ritari J."/>
            <person name="Douillard F.P."/>
            <person name="Paul Ross R."/>
            <person name="Yang R."/>
            <person name="Briner A.E."/>
            <person name="Felis G.E."/>
            <person name="de Vos W.M."/>
            <person name="Barrangou R."/>
            <person name="Klaenhammer T.R."/>
            <person name="Caufield P.W."/>
            <person name="Cui Y."/>
            <person name="Zhang H."/>
            <person name="O'Toole P.W."/>
        </authorList>
    </citation>
    <scope>NUCLEOTIDE SEQUENCE [LARGE SCALE GENOMIC DNA]</scope>
    <source>
        <strain evidence="3 4">DSM 15946</strain>
    </source>
</reference>
<evidence type="ECO:0000313" key="3">
    <source>
        <dbReference type="EMBL" id="KRL87886.1"/>
    </source>
</evidence>
<dbReference type="Gene3D" id="3.20.20.450">
    <property type="entry name" value="EAL domain"/>
    <property type="match status" value="1"/>
</dbReference>